<keyword evidence="1 6" id="KW-0378">Hydrolase</keyword>
<evidence type="ECO:0000313" key="7">
    <source>
        <dbReference type="Proteomes" id="UP001371305"/>
    </source>
</evidence>
<protein>
    <submittedName>
        <fullName evidence="6">Alpha/beta fold hydrolase</fullName>
    </submittedName>
</protein>
<dbReference type="PANTHER" id="PTHR10272:SF0">
    <property type="entry name" value="PLATELET-ACTIVATING FACTOR ACETYLHYDROLASE"/>
    <property type="match status" value="1"/>
</dbReference>
<feature type="domain" description="AB hydrolase-1" evidence="5">
    <location>
        <begin position="63"/>
        <end position="202"/>
    </location>
</feature>
<evidence type="ECO:0000256" key="3">
    <source>
        <dbReference type="ARBA" id="ARBA00023098"/>
    </source>
</evidence>
<gene>
    <name evidence="6" type="ORF">WKV53_16735</name>
</gene>
<dbReference type="GO" id="GO:0016787">
    <property type="term" value="F:hydrolase activity"/>
    <property type="evidence" value="ECO:0007669"/>
    <property type="project" value="UniProtKB-KW"/>
</dbReference>
<name>A0ABU9AWW3_9BACT</name>
<keyword evidence="2" id="KW-0442">Lipid degradation</keyword>
<dbReference type="PANTHER" id="PTHR10272">
    <property type="entry name" value="PLATELET-ACTIVATING FACTOR ACETYLHYDROLASE"/>
    <property type="match status" value="1"/>
</dbReference>
<dbReference type="EMBL" id="JBBUKT010000006">
    <property type="protein sequence ID" value="MEK7952161.1"/>
    <property type="molecule type" value="Genomic_DNA"/>
</dbReference>
<dbReference type="Pfam" id="PF00561">
    <property type="entry name" value="Abhydrolase_1"/>
    <property type="match status" value="1"/>
</dbReference>
<evidence type="ECO:0000256" key="1">
    <source>
        <dbReference type="ARBA" id="ARBA00022801"/>
    </source>
</evidence>
<keyword evidence="3" id="KW-0443">Lipid metabolism</keyword>
<evidence type="ECO:0000313" key="6">
    <source>
        <dbReference type="EMBL" id="MEK7952161.1"/>
    </source>
</evidence>
<evidence type="ECO:0000259" key="5">
    <source>
        <dbReference type="Pfam" id="PF00561"/>
    </source>
</evidence>
<feature type="signal peptide" evidence="4">
    <location>
        <begin position="1"/>
        <end position="20"/>
    </location>
</feature>
<reference evidence="6 7" key="1">
    <citation type="submission" date="2024-04" db="EMBL/GenBank/DDBJ databases">
        <title>Luteolibacter sp. isolated from soil.</title>
        <authorList>
            <person name="An J."/>
        </authorList>
    </citation>
    <scope>NUCLEOTIDE SEQUENCE [LARGE SCALE GENOMIC DNA]</scope>
    <source>
        <strain evidence="6 7">Y139</strain>
    </source>
</reference>
<dbReference type="Gene3D" id="3.40.50.1820">
    <property type="entry name" value="alpha/beta hydrolase"/>
    <property type="match status" value="1"/>
</dbReference>
<dbReference type="InterPro" id="IPR029058">
    <property type="entry name" value="AB_hydrolase_fold"/>
</dbReference>
<evidence type="ECO:0000256" key="4">
    <source>
        <dbReference type="SAM" id="SignalP"/>
    </source>
</evidence>
<dbReference type="Proteomes" id="UP001371305">
    <property type="component" value="Unassembled WGS sequence"/>
</dbReference>
<dbReference type="InterPro" id="IPR000073">
    <property type="entry name" value="AB_hydrolase_1"/>
</dbReference>
<keyword evidence="4" id="KW-0732">Signal</keyword>
<proteinExistence type="predicted"/>
<feature type="chain" id="PRO_5045649739" evidence="4">
    <location>
        <begin position="21"/>
        <end position="324"/>
    </location>
</feature>
<evidence type="ECO:0000256" key="2">
    <source>
        <dbReference type="ARBA" id="ARBA00022963"/>
    </source>
</evidence>
<sequence length="324" mass="34939">MKSIAARVLAMVATIGFASAEAYDPLKVPAAEIVSKTFEVKDAGRDRTLPIRVYLPEGKSAAPVVIFSHGLGGSRDNNPYLGNHWARRGYAVVFVQHPGSDESVWKDAPGLEKMTALKEAASIENYLARAKDVPVVIDALAAWNKETGHALAGRLDLERLGMSGHSFGAQTTQALAGQGDRPRLSLVEPRIDAAVMMSPSPPRVGDPAKAFANVKIPCLLMTGTRDESPIGNTTPEDRLKVFPALQQAPAWEVVFDQATHMDFGQRGRAEDTSRYHKAILALTTAFWDAELKGDSEAKAWLNGEGAKSVLVAADRWEANGKAKE</sequence>
<dbReference type="SUPFAM" id="SSF53474">
    <property type="entry name" value="alpha/beta-Hydrolases"/>
    <property type="match status" value="1"/>
</dbReference>
<accession>A0ABU9AWW3</accession>
<comment type="caution">
    <text evidence="6">The sequence shown here is derived from an EMBL/GenBank/DDBJ whole genome shotgun (WGS) entry which is preliminary data.</text>
</comment>
<keyword evidence="7" id="KW-1185">Reference proteome</keyword>
<dbReference type="RefSeq" id="WP_341405919.1">
    <property type="nucleotide sequence ID" value="NZ_JBBUKT010000006.1"/>
</dbReference>
<organism evidence="6 7">
    <name type="scientific">Luteolibacter soli</name>
    <dbReference type="NCBI Taxonomy" id="3135280"/>
    <lineage>
        <taxon>Bacteria</taxon>
        <taxon>Pseudomonadati</taxon>
        <taxon>Verrucomicrobiota</taxon>
        <taxon>Verrucomicrobiia</taxon>
        <taxon>Verrucomicrobiales</taxon>
        <taxon>Verrucomicrobiaceae</taxon>
        <taxon>Luteolibacter</taxon>
    </lineage>
</organism>